<dbReference type="GO" id="GO:0004400">
    <property type="term" value="F:histidinol-phosphate transaminase activity"/>
    <property type="evidence" value="ECO:0007669"/>
    <property type="project" value="UniProtKB-UniRule"/>
</dbReference>
<dbReference type="NCBIfam" id="TIGR01141">
    <property type="entry name" value="hisC"/>
    <property type="match status" value="1"/>
</dbReference>
<dbReference type="GO" id="GO:0030170">
    <property type="term" value="F:pyridoxal phosphate binding"/>
    <property type="evidence" value="ECO:0007669"/>
    <property type="project" value="InterPro"/>
</dbReference>
<evidence type="ECO:0000256" key="10">
    <source>
        <dbReference type="ARBA" id="ARBA00047481"/>
    </source>
</evidence>
<reference evidence="13 14" key="1">
    <citation type="submission" date="2016-11" db="EMBL/GenBank/DDBJ databases">
        <title>Complete genome sequence of thermophilic cyanobacteria strain Synechococcus sp. PCC6715.</title>
        <authorList>
            <person name="Tang J."/>
            <person name="Daroch M."/>
            <person name="Liang Y."/>
            <person name="Jiang D."/>
            <person name="Shah M."/>
        </authorList>
    </citation>
    <scope>NUCLEOTIDE SEQUENCE [LARGE SCALE GENOMIC DNA]</scope>
    <source>
        <strain evidence="13 14">PCC 6715</strain>
    </source>
</reference>
<dbReference type="InterPro" id="IPR015424">
    <property type="entry name" value="PyrdxlP-dep_Trfase"/>
</dbReference>
<evidence type="ECO:0000256" key="2">
    <source>
        <dbReference type="ARBA" id="ARBA00005011"/>
    </source>
</evidence>
<dbReference type="OrthoDB" id="9813612at2"/>
<evidence type="ECO:0000256" key="11">
    <source>
        <dbReference type="HAMAP-Rule" id="MF_01023"/>
    </source>
</evidence>
<feature type="domain" description="Aminotransferase class I/classII large" evidence="12">
    <location>
        <begin position="33"/>
        <end position="362"/>
    </location>
</feature>
<keyword evidence="5 11" id="KW-0032">Aminotransferase</keyword>
<dbReference type="EMBL" id="CP018092">
    <property type="protein sequence ID" value="ATS18843.1"/>
    <property type="molecule type" value="Genomic_DNA"/>
</dbReference>
<dbReference type="NCBIfam" id="NF002726">
    <property type="entry name" value="PRK02610.1"/>
    <property type="match status" value="1"/>
</dbReference>
<dbReference type="CDD" id="cd00609">
    <property type="entry name" value="AAT_like"/>
    <property type="match status" value="1"/>
</dbReference>
<dbReference type="KEGG" id="slw:BRW62_08905"/>
<dbReference type="PANTHER" id="PTHR43643">
    <property type="entry name" value="HISTIDINOL-PHOSPHATE AMINOTRANSFERASE 2"/>
    <property type="match status" value="1"/>
</dbReference>
<evidence type="ECO:0000313" key="14">
    <source>
        <dbReference type="Proteomes" id="UP000231057"/>
    </source>
</evidence>
<dbReference type="EC" id="2.6.1.9" evidence="11"/>
<organism evidence="13 14">
    <name type="scientific">Parathermosynechococcus lividus PCC 6715</name>
    <dbReference type="NCBI Taxonomy" id="1917166"/>
    <lineage>
        <taxon>Bacteria</taxon>
        <taxon>Bacillati</taxon>
        <taxon>Cyanobacteriota</taxon>
        <taxon>Cyanophyceae</taxon>
        <taxon>Acaryochloridales</taxon>
        <taxon>Thermosynechococcaceae</taxon>
        <taxon>Parathermosynechococcus</taxon>
    </lineage>
</organism>
<evidence type="ECO:0000256" key="6">
    <source>
        <dbReference type="ARBA" id="ARBA00022605"/>
    </source>
</evidence>
<dbReference type="PANTHER" id="PTHR43643:SF6">
    <property type="entry name" value="HISTIDINOL-PHOSPHATE AMINOTRANSFERASE"/>
    <property type="match status" value="1"/>
</dbReference>
<evidence type="ECO:0000256" key="3">
    <source>
        <dbReference type="ARBA" id="ARBA00007970"/>
    </source>
</evidence>
<keyword evidence="8 11" id="KW-0663">Pyridoxal phosphate</keyword>
<evidence type="ECO:0000313" key="13">
    <source>
        <dbReference type="EMBL" id="ATS18843.1"/>
    </source>
</evidence>
<proteinExistence type="inferred from homology"/>
<dbReference type="Gene3D" id="3.90.1150.10">
    <property type="entry name" value="Aspartate Aminotransferase, domain 1"/>
    <property type="match status" value="1"/>
</dbReference>
<accession>A0A2D2Q2V8</accession>
<keyword evidence="6 11" id="KW-0028">Amino-acid biosynthesis</keyword>
<dbReference type="AlphaFoldDB" id="A0A2D2Q2V8"/>
<evidence type="ECO:0000256" key="5">
    <source>
        <dbReference type="ARBA" id="ARBA00022576"/>
    </source>
</evidence>
<reference evidence="14" key="2">
    <citation type="journal article" date="2022" name="Front. Microbiol.">
        <title>Comparative Genomic Analysis Revealed Distinct Molecular Components and Organization of CO2-Concentrating Mechanism in Thermophilic Cyanobacteria.</title>
        <authorList>
            <person name="Tang J."/>
            <person name="Zhou H."/>
            <person name="Yao D."/>
            <person name="Riaz S."/>
            <person name="You D."/>
            <person name="Klepacz-Smolka A."/>
            <person name="Daroch M."/>
        </authorList>
    </citation>
    <scope>NUCLEOTIDE SEQUENCE [LARGE SCALE GENOMIC DNA]</scope>
    <source>
        <strain evidence="14">PCC 6715</strain>
    </source>
</reference>
<dbReference type="InterPro" id="IPR050106">
    <property type="entry name" value="HistidinolP_aminotransfase"/>
</dbReference>
<keyword evidence="14" id="KW-1185">Reference proteome</keyword>
<comment type="catalytic activity">
    <reaction evidence="10 11">
        <text>L-histidinol phosphate + 2-oxoglutarate = 3-(imidazol-4-yl)-2-oxopropyl phosphate + L-glutamate</text>
        <dbReference type="Rhea" id="RHEA:23744"/>
        <dbReference type="ChEBI" id="CHEBI:16810"/>
        <dbReference type="ChEBI" id="CHEBI:29985"/>
        <dbReference type="ChEBI" id="CHEBI:57766"/>
        <dbReference type="ChEBI" id="CHEBI:57980"/>
        <dbReference type="EC" id="2.6.1.9"/>
    </reaction>
</comment>
<comment type="pathway">
    <text evidence="2 11">Amino-acid biosynthesis; L-histidine biosynthesis; L-histidine from 5-phospho-alpha-D-ribose 1-diphosphate: step 7/9.</text>
</comment>
<dbReference type="Gene3D" id="3.40.640.10">
    <property type="entry name" value="Type I PLP-dependent aspartate aminotransferase-like (Major domain)"/>
    <property type="match status" value="1"/>
</dbReference>
<evidence type="ECO:0000256" key="8">
    <source>
        <dbReference type="ARBA" id="ARBA00022898"/>
    </source>
</evidence>
<keyword evidence="7 11" id="KW-0808">Transferase</keyword>
<dbReference type="Proteomes" id="UP000231057">
    <property type="component" value="Chromosome"/>
</dbReference>
<protein>
    <recommendedName>
        <fullName evidence="11">Histidinol-phosphate aminotransferase</fullName>
        <ecNumber evidence="11">2.6.1.9</ecNumber>
    </recommendedName>
    <alternativeName>
        <fullName evidence="11">Imidazole acetol-phosphate transaminase</fullName>
    </alternativeName>
</protein>
<dbReference type="InterPro" id="IPR004839">
    <property type="entry name" value="Aminotransferase_I/II_large"/>
</dbReference>
<comment type="cofactor">
    <cofactor evidence="1 11">
        <name>pyridoxal 5'-phosphate</name>
        <dbReference type="ChEBI" id="CHEBI:597326"/>
    </cofactor>
</comment>
<evidence type="ECO:0000256" key="9">
    <source>
        <dbReference type="ARBA" id="ARBA00023102"/>
    </source>
</evidence>
<evidence type="ECO:0000256" key="7">
    <source>
        <dbReference type="ARBA" id="ARBA00022679"/>
    </source>
</evidence>
<dbReference type="UniPathway" id="UPA00031">
    <property type="reaction ID" value="UER00012"/>
</dbReference>
<dbReference type="GO" id="GO:0000105">
    <property type="term" value="P:L-histidine biosynthetic process"/>
    <property type="evidence" value="ECO:0007669"/>
    <property type="project" value="UniProtKB-UniRule"/>
</dbReference>
<comment type="similarity">
    <text evidence="3 11">Belongs to the class-II pyridoxal-phosphate-dependent aminotransferase family. Histidinol-phosphate aminotransferase subfamily.</text>
</comment>
<evidence type="ECO:0000259" key="12">
    <source>
        <dbReference type="Pfam" id="PF00155"/>
    </source>
</evidence>
<dbReference type="HAMAP" id="MF_01023">
    <property type="entry name" value="HisC_aminotrans_2"/>
    <property type="match status" value="1"/>
</dbReference>
<dbReference type="Pfam" id="PF00155">
    <property type="entry name" value="Aminotran_1_2"/>
    <property type="match status" value="1"/>
</dbReference>
<dbReference type="RefSeq" id="WP_099799176.1">
    <property type="nucleotide sequence ID" value="NZ_CP018092.1"/>
</dbReference>
<sequence length="372" mass="41203">MATFLRPELEAIKAYSTPPEASSGTLPAQVDYLDTNEFPLDLPAHLKAALARQYVEAMASNRYPDSSHWHLKQAIATYASEHSSVPIVPNQIAVGNGSDELIRALLLATALGSHGSIVVAEPTFSIYGILAQSLGIPVHRAQRHPDTFAVEIETAEALIATATPPVRVLFMLQPNSPTGNALTSTEVAWLRQVPTDILVVIDEAYFEFSGKTLLPELADHPNWLILRTFSKALRLAAHRVGYAIAEPTVIAALEKLRLPYNLPSMSQLAACFALEHRHELLADIPAVIAERERLYRQLQTCPHLRVWPSVANFLFFRLNDPSHTQPLCQALEQQGTLVRAIANGIRVSIGTKEENERFWQRLQHYLSAHSKV</sequence>
<feature type="modified residue" description="N6-(pyridoxal phosphate)lysine" evidence="11">
    <location>
        <position position="231"/>
    </location>
</feature>
<dbReference type="InterPro" id="IPR005861">
    <property type="entry name" value="HisP_aminotrans"/>
</dbReference>
<name>A0A2D2Q2V8_PARLV</name>
<dbReference type="SUPFAM" id="SSF53383">
    <property type="entry name" value="PLP-dependent transferases"/>
    <property type="match status" value="1"/>
</dbReference>
<evidence type="ECO:0000256" key="1">
    <source>
        <dbReference type="ARBA" id="ARBA00001933"/>
    </source>
</evidence>
<evidence type="ECO:0000256" key="4">
    <source>
        <dbReference type="ARBA" id="ARBA00011738"/>
    </source>
</evidence>
<dbReference type="InterPro" id="IPR015421">
    <property type="entry name" value="PyrdxlP-dep_Trfase_major"/>
</dbReference>
<keyword evidence="9 11" id="KW-0368">Histidine biosynthesis</keyword>
<dbReference type="InterPro" id="IPR015422">
    <property type="entry name" value="PyrdxlP-dep_Trfase_small"/>
</dbReference>
<gene>
    <name evidence="11" type="primary">hisC</name>
    <name evidence="13" type="ORF">BRW62_08905</name>
</gene>
<comment type="subunit">
    <text evidence="4 11">Homodimer.</text>
</comment>